<evidence type="ECO:0000313" key="1">
    <source>
        <dbReference type="EMBL" id="AQK64428.1"/>
    </source>
</evidence>
<accession>A0A1D6GMB9</accession>
<dbReference type="EMBL" id="CM000781">
    <property type="protein sequence ID" value="AQK64428.1"/>
    <property type="molecule type" value="Genomic_DNA"/>
</dbReference>
<proteinExistence type="predicted"/>
<gene>
    <name evidence="1" type="ORF">ZEAMMB73_Zm00001d013800</name>
</gene>
<sequence>MTVVAVESDEPRTESSLERGTIIYNLLVTLPFPSGLISRLRRAFLLYRFTNDLVSRSSLHMLQLLVLLHVSASQNATAHNDVHVMRTDIKEQKQRWSFILYGASRIHLLQKHHKSCLGHYTSASHSATWHFQSEVLEERQIQLPAYLGSGR</sequence>
<dbReference type="ExpressionAtlas" id="A0A1D6GMB9">
    <property type="expression patterns" value="baseline"/>
</dbReference>
<dbReference type="AlphaFoldDB" id="A0A1D6GMB9"/>
<name>A0A1D6GMB9_MAIZE</name>
<protein>
    <submittedName>
        <fullName evidence="1">Uncharacterized protein</fullName>
    </submittedName>
</protein>
<reference evidence="1" key="1">
    <citation type="submission" date="2015-12" db="EMBL/GenBank/DDBJ databases">
        <title>Update maize B73 reference genome by single molecule sequencing technologies.</title>
        <authorList>
            <consortium name="Maize Genome Sequencing Project"/>
            <person name="Ware D."/>
        </authorList>
    </citation>
    <scope>NUCLEOTIDE SEQUENCE</scope>
    <source>
        <tissue evidence="1">Seedling</tissue>
    </source>
</reference>
<organism evidence="1">
    <name type="scientific">Zea mays</name>
    <name type="common">Maize</name>
    <dbReference type="NCBI Taxonomy" id="4577"/>
    <lineage>
        <taxon>Eukaryota</taxon>
        <taxon>Viridiplantae</taxon>
        <taxon>Streptophyta</taxon>
        <taxon>Embryophyta</taxon>
        <taxon>Tracheophyta</taxon>
        <taxon>Spermatophyta</taxon>
        <taxon>Magnoliopsida</taxon>
        <taxon>Liliopsida</taxon>
        <taxon>Poales</taxon>
        <taxon>Poaceae</taxon>
        <taxon>PACMAD clade</taxon>
        <taxon>Panicoideae</taxon>
        <taxon>Andropogonodae</taxon>
        <taxon>Andropogoneae</taxon>
        <taxon>Tripsacinae</taxon>
        <taxon>Zea</taxon>
    </lineage>
</organism>
<dbReference type="InParanoid" id="A0A1D6GMB9"/>